<dbReference type="InterPro" id="IPR006665">
    <property type="entry name" value="OmpA-like"/>
</dbReference>
<dbReference type="GO" id="GO:0009279">
    <property type="term" value="C:cell outer membrane"/>
    <property type="evidence" value="ECO:0007669"/>
    <property type="project" value="UniProtKB-SubCell"/>
</dbReference>
<proteinExistence type="predicted"/>
<dbReference type="CDD" id="cd07185">
    <property type="entry name" value="OmpA_C-like"/>
    <property type="match status" value="1"/>
</dbReference>
<protein>
    <recommendedName>
        <fullName evidence="5">OmpA-like domain-containing protein</fullName>
    </recommendedName>
</protein>
<evidence type="ECO:0000313" key="7">
    <source>
        <dbReference type="Proteomes" id="UP000187506"/>
    </source>
</evidence>
<evidence type="ECO:0000256" key="2">
    <source>
        <dbReference type="ARBA" id="ARBA00023136"/>
    </source>
</evidence>
<dbReference type="KEGG" id="lvn:BWR22_00395"/>
<comment type="subcellular location">
    <subcellularLocation>
        <location evidence="1">Cell outer membrane</location>
    </subcellularLocation>
</comment>
<evidence type="ECO:0000259" key="5">
    <source>
        <dbReference type="PROSITE" id="PS51123"/>
    </source>
</evidence>
<dbReference type="InterPro" id="IPR006664">
    <property type="entry name" value="OMP_bac"/>
</dbReference>
<sequence length="357" mass="41396">MKLKITLLFVLVLGIINAQNLVINPSFEEYKKCPKNYSEFNNNVLSWTTANKGTSDYYNNCNTTFGSFNPRGFQNPQNGDGFAGIVTYYEDRYSAVRHYREYVQGELKTPLLKNKRYSLKIRISLADESNFAINQLSAVFLEHPINIKTKSFIDLKNLKKDSVIYSEVSFKKDTYFTTKKNWVTLEKNFIAKGNEKYICFGNFNSNEATEKIKIGKYFLPIESYYFIDNIKVSPLDTQGFLANNLYAFSNVLFDFDKVVLLSSSLKELDKLYIHLKENKHLNIEIYGHTDNVGTLNRNEELSLQRAQSVSNYLINKGLKKERIQWFGFGSSKPLVENSSEDNRAKNRRVEFKLIEKK</sequence>
<keyword evidence="7" id="KW-1185">Reference proteome</keyword>
<dbReference type="InterPro" id="IPR036737">
    <property type="entry name" value="OmpA-like_sf"/>
</dbReference>
<dbReference type="PROSITE" id="PS51123">
    <property type="entry name" value="OMPA_2"/>
    <property type="match status" value="1"/>
</dbReference>
<dbReference type="PANTHER" id="PTHR30329">
    <property type="entry name" value="STATOR ELEMENT OF FLAGELLAR MOTOR COMPLEX"/>
    <property type="match status" value="1"/>
</dbReference>
<gene>
    <name evidence="6" type="ORF">BWR22_00395</name>
</gene>
<dbReference type="EMBL" id="CP019352">
    <property type="protein sequence ID" value="APX98826.1"/>
    <property type="molecule type" value="Genomic_DNA"/>
</dbReference>
<reference evidence="6 7" key="1">
    <citation type="submission" date="2017-01" db="EMBL/GenBank/DDBJ databases">
        <title>Complete genome of Lacinutrix venerupis DOK2-8 isolated from seawater in Dokdo.</title>
        <authorList>
            <person name="Chi W.-J."/>
            <person name="Kim J.H."/>
        </authorList>
    </citation>
    <scope>NUCLEOTIDE SEQUENCE [LARGE SCALE GENOMIC DNA]</scope>
    <source>
        <strain evidence="6 7">DOK2-8</strain>
    </source>
</reference>
<dbReference type="Pfam" id="PF00691">
    <property type="entry name" value="OmpA"/>
    <property type="match status" value="1"/>
</dbReference>
<evidence type="ECO:0000256" key="1">
    <source>
        <dbReference type="ARBA" id="ARBA00004442"/>
    </source>
</evidence>
<feature type="domain" description="OmpA-like" evidence="5">
    <location>
        <begin position="238"/>
        <end position="357"/>
    </location>
</feature>
<dbReference type="AlphaFoldDB" id="A0AAC9LK16"/>
<dbReference type="PRINTS" id="PR01023">
    <property type="entry name" value="NAFLGMOTY"/>
</dbReference>
<keyword evidence="2 4" id="KW-0472">Membrane</keyword>
<dbReference type="Proteomes" id="UP000187506">
    <property type="component" value="Chromosome"/>
</dbReference>
<accession>A0AAC9LK16</accession>
<keyword evidence="3" id="KW-0998">Cell outer membrane</keyword>
<organism evidence="6 7">
    <name type="scientific">Lacinutrix venerupis</name>
    <dbReference type="NCBI Taxonomy" id="1486034"/>
    <lineage>
        <taxon>Bacteria</taxon>
        <taxon>Pseudomonadati</taxon>
        <taxon>Bacteroidota</taxon>
        <taxon>Flavobacteriia</taxon>
        <taxon>Flavobacteriales</taxon>
        <taxon>Flavobacteriaceae</taxon>
        <taxon>Lacinutrix</taxon>
    </lineage>
</organism>
<dbReference type="PRINTS" id="PR01021">
    <property type="entry name" value="OMPADOMAIN"/>
</dbReference>
<evidence type="ECO:0000256" key="3">
    <source>
        <dbReference type="ARBA" id="ARBA00023237"/>
    </source>
</evidence>
<dbReference type="InterPro" id="IPR050330">
    <property type="entry name" value="Bact_OuterMem_StrucFunc"/>
</dbReference>
<evidence type="ECO:0000256" key="4">
    <source>
        <dbReference type="PROSITE-ProRule" id="PRU00473"/>
    </source>
</evidence>
<dbReference type="RefSeq" id="WP_076731473.1">
    <property type="nucleotide sequence ID" value="NZ_CP019352.1"/>
</dbReference>
<name>A0AAC9LK16_9FLAO</name>
<evidence type="ECO:0000313" key="6">
    <source>
        <dbReference type="EMBL" id="APX98826.1"/>
    </source>
</evidence>
<dbReference type="SUPFAM" id="SSF103088">
    <property type="entry name" value="OmpA-like"/>
    <property type="match status" value="1"/>
</dbReference>
<dbReference type="Gene3D" id="3.30.1330.60">
    <property type="entry name" value="OmpA-like domain"/>
    <property type="match status" value="1"/>
</dbReference>
<dbReference type="PANTHER" id="PTHR30329:SF21">
    <property type="entry name" value="LIPOPROTEIN YIAD-RELATED"/>
    <property type="match status" value="1"/>
</dbReference>